<organism evidence="1 2">
    <name type="scientific">Cardiobacterium hominis</name>
    <dbReference type="NCBI Taxonomy" id="2718"/>
    <lineage>
        <taxon>Bacteria</taxon>
        <taxon>Pseudomonadati</taxon>
        <taxon>Pseudomonadota</taxon>
        <taxon>Gammaproteobacteria</taxon>
        <taxon>Cardiobacteriales</taxon>
        <taxon>Cardiobacteriaceae</taxon>
        <taxon>Cardiobacterium</taxon>
    </lineage>
</organism>
<dbReference type="EMBL" id="FKLO01000054">
    <property type="protein sequence ID" value="SAM66312.1"/>
    <property type="molecule type" value="Genomic_DNA"/>
</dbReference>
<dbReference type="AlphaFoldDB" id="A0A1C3H4Z8"/>
<dbReference type="RefSeq" id="WP_079541039.1">
    <property type="nucleotide sequence ID" value="NZ_FKLO01000054.1"/>
</dbReference>
<protein>
    <submittedName>
        <fullName evidence="1">Virion morphogenesis protein</fullName>
    </submittedName>
</protein>
<evidence type="ECO:0000313" key="2">
    <source>
        <dbReference type="Proteomes" id="UP000190837"/>
    </source>
</evidence>
<evidence type="ECO:0000313" key="1">
    <source>
        <dbReference type="EMBL" id="SAM66312.1"/>
    </source>
</evidence>
<reference evidence="2" key="1">
    <citation type="submission" date="2016-04" db="EMBL/GenBank/DDBJ databases">
        <authorList>
            <person name="Tagini F."/>
        </authorList>
    </citation>
    <scope>NUCLEOTIDE SEQUENCE [LARGE SCALE GENOMIC DNA]</scope>
    <source>
        <strain evidence="2">CHUV0807</strain>
    </source>
</reference>
<name>A0A1C3H4Z8_9GAMM</name>
<dbReference type="Pfam" id="PF05069">
    <property type="entry name" value="Phage_tail_S"/>
    <property type="match status" value="1"/>
</dbReference>
<dbReference type="NCBIfam" id="TIGR01635">
    <property type="entry name" value="tail_comp_S"/>
    <property type="match status" value="1"/>
</dbReference>
<accession>A0A1C3H4Z8</accession>
<gene>
    <name evidence="1" type="ORF">CHUV0807_1601</name>
</gene>
<dbReference type="Proteomes" id="UP000190837">
    <property type="component" value="Unassembled WGS sequence"/>
</dbReference>
<proteinExistence type="predicted"/>
<dbReference type="InterPro" id="IPR006522">
    <property type="entry name" value="Phage_virion_morphogenesis"/>
</dbReference>
<sequence>MPALTFDDPRVIAYLERLAAAGFLDKAVFSAIGEELLLSTDARFDSQTAPDGRPWEPLNAKYAEWKRAFHGHDRILKLRGYLRDTLRYQATDVSVAIGSNRVYSAIHQFGGQAGREHKATIPARPYLGVSDDDVAAILEIIEDAFAARQP</sequence>